<keyword evidence="2" id="KW-0378">Hydrolase</keyword>
<proteinExistence type="predicted"/>
<sequence length="240" mass="28025">MANLDRRRINFVKRLPIDVRAQVLYLFLKEGISNRKTEQLIDALNEEDGWQAWSVIHFYGFNSKSKARFPTLTLKRIKDSLLNVNVEELEEFHLANSEEKELSSKIVFTENDGKDVFRTIKGRQGQYKLRKALVQNYRSKCGLCRINDPKLLITSHIKTWSTSSANERIDTTNAILLCKLHDALFEYGYISFTDNYEVLYSLDYDFEGQGIAKDITFTKPVRDFPSSVFLREHRLKHGFE</sequence>
<evidence type="ECO:0000259" key="1">
    <source>
        <dbReference type="Pfam" id="PF13391"/>
    </source>
</evidence>
<evidence type="ECO:0000313" key="2">
    <source>
        <dbReference type="EMBL" id="MDH5163920.1"/>
    </source>
</evidence>
<dbReference type="Proteomes" id="UP001159179">
    <property type="component" value="Unassembled WGS sequence"/>
</dbReference>
<dbReference type="GO" id="GO:0004519">
    <property type="term" value="F:endonuclease activity"/>
    <property type="evidence" value="ECO:0007669"/>
    <property type="project" value="UniProtKB-KW"/>
</dbReference>
<dbReference type="RefSeq" id="WP_280618575.1">
    <property type="nucleotide sequence ID" value="NZ_JAROYP010000020.1"/>
</dbReference>
<gene>
    <name evidence="2" type="ORF">P5X88_23550</name>
</gene>
<dbReference type="Pfam" id="PF13391">
    <property type="entry name" value="HNH_2"/>
    <property type="match status" value="1"/>
</dbReference>
<organism evidence="2 3">
    <name type="scientific">Heyndrickxia oleronia</name>
    <dbReference type="NCBI Taxonomy" id="38875"/>
    <lineage>
        <taxon>Bacteria</taxon>
        <taxon>Bacillati</taxon>
        <taxon>Bacillota</taxon>
        <taxon>Bacilli</taxon>
        <taxon>Bacillales</taxon>
        <taxon>Bacillaceae</taxon>
        <taxon>Heyndrickxia</taxon>
    </lineage>
</organism>
<dbReference type="InterPro" id="IPR003615">
    <property type="entry name" value="HNH_nuc"/>
</dbReference>
<dbReference type="AlphaFoldDB" id="A0AAW6T297"/>
<comment type="caution">
    <text evidence="2">The sequence shown here is derived from an EMBL/GenBank/DDBJ whole genome shotgun (WGS) entry which is preliminary data.</text>
</comment>
<reference evidence="2" key="1">
    <citation type="submission" date="2023-03" db="EMBL/GenBank/DDBJ databases">
        <title>Bacterial isolates from washroom surfaces on a university campus.</title>
        <authorList>
            <person name="Holman D.B."/>
            <person name="Gzyl K.E."/>
            <person name="Taheri A.E."/>
        </authorList>
    </citation>
    <scope>NUCLEOTIDE SEQUENCE</scope>
    <source>
        <strain evidence="2">RD03</strain>
    </source>
</reference>
<protein>
    <submittedName>
        <fullName evidence="2">HNH endonuclease signature motif containing protein</fullName>
    </submittedName>
</protein>
<keyword evidence="2" id="KW-0255">Endonuclease</keyword>
<dbReference type="EMBL" id="JAROYP010000020">
    <property type="protein sequence ID" value="MDH5163920.1"/>
    <property type="molecule type" value="Genomic_DNA"/>
</dbReference>
<feature type="domain" description="HNH nuclease" evidence="1">
    <location>
        <begin position="141"/>
        <end position="192"/>
    </location>
</feature>
<accession>A0AAW6T297</accession>
<evidence type="ECO:0000313" key="3">
    <source>
        <dbReference type="Proteomes" id="UP001159179"/>
    </source>
</evidence>
<name>A0AAW6T297_9BACI</name>
<keyword evidence="2" id="KW-0540">Nuclease</keyword>